<comment type="caution">
    <text evidence="2">The sequence shown here is derived from an EMBL/GenBank/DDBJ whole genome shotgun (WGS) entry which is preliminary data.</text>
</comment>
<organism evidence="2 3">
    <name type="scientific">Flavobacterium pectinovorum</name>
    <dbReference type="NCBI Taxonomy" id="29533"/>
    <lineage>
        <taxon>Bacteria</taxon>
        <taxon>Pseudomonadati</taxon>
        <taxon>Bacteroidota</taxon>
        <taxon>Flavobacteriia</taxon>
        <taxon>Flavobacteriales</taxon>
        <taxon>Flavobacteriaceae</taxon>
        <taxon>Flavobacterium</taxon>
    </lineage>
</organism>
<proteinExistence type="predicted"/>
<evidence type="ECO:0000313" key="3">
    <source>
        <dbReference type="Proteomes" id="UP000184216"/>
    </source>
</evidence>
<keyword evidence="3" id="KW-1185">Reference proteome</keyword>
<dbReference type="RefSeq" id="WP_124020489.1">
    <property type="nucleotide sequence ID" value="NZ_FRBX01000002.1"/>
</dbReference>
<accession>A0ABY1J1N7</accession>
<feature type="domain" description="DUF6531" evidence="1">
    <location>
        <begin position="213"/>
        <end position="286"/>
    </location>
</feature>
<evidence type="ECO:0000259" key="1">
    <source>
        <dbReference type="Pfam" id="PF20148"/>
    </source>
</evidence>
<dbReference type="InterPro" id="IPR045351">
    <property type="entry name" value="DUF6531"/>
</dbReference>
<dbReference type="EMBL" id="FRBX01000002">
    <property type="protein sequence ID" value="SHM00804.1"/>
    <property type="molecule type" value="Genomic_DNA"/>
</dbReference>
<gene>
    <name evidence="2" type="ORF">SAMN05444387_1686</name>
</gene>
<name>A0ABY1J1N7_9FLAO</name>
<evidence type="ECO:0000313" key="2">
    <source>
        <dbReference type="EMBL" id="SHM00804.1"/>
    </source>
</evidence>
<dbReference type="Pfam" id="PF20148">
    <property type="entry name" value="DUF6531"/>
    <property type="match status" value="1"/>
</dbReference>
<dbReference type="Proteomes" id="UP000184216">
    <property type="component" value="Unassembled WGS sequence"/>
</dbReference>
<sequence length="462" mass="51805">MLLTDNHLTIVLGIDIHFTTLPPFNPFHPYIGIVIDPADYIPFLGTNVHINGFKRGNSDTGGIIIPLQHIPLFTPPWLMMPIIGHESMNFFASETVYSDGTRMSPKGHMLMTCNDIGIPLSLSLGKTKIGKKMLPFAPTLFAPTSFSLPIPTGKPVMVGGPYPPDWGGMLTGLAASIGFSTLLKKLRGLVKKFNLSGKCPAGLKKMLCRFGFEPINLINGAVIYEGSDFDITGPIALNWQRNWYSDSEYTGWLGHGVHCVYDRAVELYPDEDALGLRMDDGRLVGFSALMPDEEFYNREEKTTLKRTPDGYQAYDHTGKLFYDFTLFDGKKYQLTQITNHDGLCIIFEFTGYRLNKIIDTAGREIKVSTINGLIQKLELEGPEGDELLIAYEYDEHQNMSAIIDALGKPTVIKFQNHLMVEKTDRNGQTFYWEYDSQNRCIHTWGEGGWQEGSNIIPKKVII</sequence>
<reference evidence="2 3" key="1">
    <citation type="submission" date="2016-11" db="EMBL/GenBank/DDBJ databases">
        <authorList>
            <person name="Varghese N."/>
            <person name="Submissions S."/>
        </authorList>
    </citation>
    <scope>NUCLEOTIDE SEQUENCE [LARGE SCALE GENOMIC DNA]</scope>
    <source>
        <strain evidence="2 3">DSM 6368</strain>
    </source>
</reference>
<protein>
    <recommendedName>
        <fullName evidence="1">DUF6531 domain-containing protein</fullName>
    </recommendedName>
</protein>